<evidence type="ECO:0000313" key="1">
    <source>
        <dbReference type="EMBL" id="CAB3990298.1"/>
    </source>
</evidence>
<protein>
    <submittedName>
        <fullName evidence="1">Uncharacterized protein</fullName>
    </submittedName>
</protein>
<sequence length="449" mass="52176">MNPNRLSTAPLLDMDIPSGLPPALTPTRCEPPPPPAATKTYTWREWGEWLVKDVPKDIKRKVTGAYRIFKNKVLSLYGKQSTVKSTLVSSAIKNKTAKWMIPGDGFKDPWVFLNNARPEVEKIVNDVKGAKKVYLVLTCELVKEDSKTKQKTYTTFHGRKPMDHVEDDPTKSYRVQYQKHKPSGFSYTIKCMDESVYKTKFVTYTTQNKDDDIGKMFVDSLEENLKLVYEILKKVTPISMTEKDEKNYNESDNCYACNIQFGTVRINEWNESQMEHSGIELLKRKGVFPYEFMTDYDKLQYDRLPSKKEFYSKLNNTDISDEDYEHGQKVWKTFDCKTMRDYHDLYLKTDVQLLTDIMCKFRKTCMENYGLDPLHYYTAPGLAWDAALKITGIELELIHDPTMYLMIEKGIRGLKKIVSKVVMTSSLNSLENDYVIDDVIIKFFGKEMR</sequence>
<comment type="caution">
    <text evidence="1">The sequence shown here is derived from an EMBL/GenBank/DDBJ whole genome shotgun (WGS) entry which is preliminary data.</text>
</comment>
<dbReference type="EMBL" id="CACRXK020001637">
    <property type="protein sequence ID" value="CAB3990298.1"/>
    <property type="molecule type" value="Genomic_DNA"/>
</dbReference>
<name>A0A6S7GE91_PARCT</name>
<reference evidence="1" key="1">
    <citation type="submission" date="2020-04" db="EMBL/GenBank/DDBJ databases">
        <authorList>
            <person name="Alioto T."/>
            <person name="Alioto T."/>
            <person name="Gomez Garrido J."/>
        </authorList>
    </citation>
    <scope>NUCLEOTIDE SEQUENCE</scope>
    <source>
        <strain evidence="1">A484AB</strain>
    </source>
</reference>
<dbReference type="OrthoDB" id="2331628at2759"/>
<dbReference type="Proteomes" id="UP001152795">
    <property type="component" value="Unassembled WGS sequence"/>
</dbReference>
<dbReference type="PANTHER" id="PTHR31511">
    <property type="entry name" value="PROTEIN CBG23764"/>
    <property type="match status" value="1"/>
</dbReference>
<keyword evidence="2" id="KW-1185">Reference proteome</keyword>
<dbReference type="PANTHER" id="PTHR31511:SF12">
    <property type="entry name" value="RHO TERMINATION FACTOR N-TERMINAL DOMAIN-CONTAINING PROTEIN"/>
    <property type="match status" value="1"/>
</dbReference>
<evidence type="ECO:0000313" key="2">
    <source>
        <dbReference type="Proteomes" id="UP001152795"/>
    </source>
</evidence>
<dbReference type="AlphaFoldDB" id="A0A6S7GE91"/>
<organism evidence="1 2">
    <name type="scientific">Paramuricea clavata</name>
    <name type="common">Red gorgonian</name>
    <name type="synonym">Violescent sea-whip</name>
    <dbReference type="NCBI Taxonomy" id="317549"/>
    <lineage>
        <taxon>Eukaryota</taxon>
        <taxon>Metazoa</taxon>
        <taxon>Cnidaria</taxon>
        <taxon>Anthozoa</taxon>
        <taxon>Octocorallia</taxon>
        <taxon>Malacalcyonacea</taxon>
        <taxon>Plexauridae</taxon>
        <taxon>Paramuricea</taxon>
    </lineage>
</organism>
<proteinExistence type="predicted"/>
<accession>A0A6S7GE91</accession>
<gene>
    <name evidence="1" type="ORF">PACLA_8A057202</name>
</gene>